<evidence type="ECO:0000313" key="3">
    <source>
        <dbReference type="Proteomes" id="UP001206925"/>
    </source>
</evidence>
<dbReference type="SUPFAM" id="SSF56815">
    <property type="entry name" value="Sec1/munc18-like (SM) proteins"/>
    <property type="match status" value="1"/>
</dbReference>
<protein>
    <submittedName>
        <fullName evidence="2">Uncharacterized protein</fullName>
    </submittedName>
</protein>
<organism evidence="2 3">
    <name type="scientific">Ambrosia artemisiifolia</name>
    <name type="common">Common ragweed</name>
    <dbReference type="NCBI Taxonomy" id="4212"/>
    <lineage>
        <taxon>Eukaryota</taxon>
        <taxon>Viridiplantae</taxon>
        <taxon>Streptophyta</taxon>
        <taxon>Embryophyta</taxon>
        <taxon>Tracheophyta</taxon>
        <taxon>Spermatophyta</taxon>
        <taxon>Magnoliopsida</taxon>
        <taxon>eudicotyledons</taxon>
        <taxon>Gunneridae</taxon>
        <taxon>Pentapetalae</taxon>
        <taxon>asterids</taxon>
        <taxon>campanulids</taxon>
        <taxon>Asterales</taxon>
        <taxon>Asteraceae</taxon>
        <taxon>Asteroideae</taxon>
        <taxon>Heliantheae alliance</taxon>
        <taxon>Heliantheae</taxon>
        <taxon>Ambrosia</taxon>
    </lineage>
</organism>
<reference evidence="2" key="1">
    <citation type="submission" date="2022-06" db="EMBL/GenBank/DDBJ databases">
        <title>Uncovering the hologenomic basis of an extraordinary plant invasion.</title>
        <authorList>
            <person name="Bieker V.C."/>
            <person name="Martin M.D."/>
            <person name="Gilbert T."/>
            <person name="Hodgins K."/>
            <person name="Battlay P."/>
            <person name="Petersen B."/>
            <person name="Wilson J."/>
        </authorList>
    </citation>
    <scope>NUCLEOTIDE SEQUENCE</scope>
    <source>
        <strain evidence="2">AA19_3_7</strain>
        <tissue evidence="2">Leaf</tissue>
    </source>
</reference>
<name>A0AAD5GMS6_AMBAR</name>
<feature type="non-terminal residue" evidence="2">
    <location>
        <position position="139"/>
    </location>
</feature>
<dbReference type="AlphaFoldDB" id="A0AAD5GMS6"/>
<dbReference type="InterPro" id="IPR043154">
    <property type="entry name" value="Sec-1-like_dom1"/>
</dbReference>
<dbReference type="EMBL" id="JAMZMK010006496">
    <property type="protein sequence ID" value="KAI7748600.1"/>
    <property type="molecule type" value="Genomic_DNA"/>
</dbReference>
<evidence type="ECO:0000313" key="2">
    <source>
        <dbReference type="EMBL" id="KAI7748600.1"/>
    </source>
</evidence>
<dbReference type="GO" id="GO:0016192">
    <property type="term" value="P:vesicle-mediated transport"/>
    <property type="evidence" value="ECO:0007669"/>
    <property type="project" value="InterPro"/>
</dbReference>
<sequence length="139" mass="15938">MLKSSSKSSWKVLIMDKVTMKVMSASCKMADITDQGISLVEQLFKRREPMPNMDAIYYIQPIKENLIMLISDMSGREPLYKNSPIPKDFISKIKADSSVVPRIGALREMNLEYFPIDNQAFVTDDERALEEMYCDNAEN</sequence>
<dbReference type="Pfam" id="PF00995">
    <property type="entry name" value="Sec1"/>
    <property type="match status" value="1"/>
</dbReference>
<gene>
    <name evidence="2" type="ORF">M8C21_012400</name>
</gene>
<dbReference type="Proteomes" id="UP001206925">
    <property type="component" value="Unassembled WGS sequence"/>
</dbReference>
<comment type="similarity">
    <text evidence="1">Belongs to the STXBP/unc-18/SEC1 family.</text>
</comment>
<accession>A0AAD5GMS6</accession>
<dbReference type="InterPro" id="IPR001619">
    <property type="entry name" value="Sec1-like"/>
</dbReference>
<dbReference type="InterPro" id="IPR036045">
    <property type="entry name" value="Sec1-like_sf"/>
</dbReference>
<proteinExistence type="inferred from homology"/>
<comment type="caution">
    <text evidence="2">The sequence shown here is derived from an EMBL/GenBank/DDBJ whole genome shotgun (WGS) entry which is preliminary data.</text>
</comment>
<dbReference type="Gene3D" id="3.40.50.2060">
    <property type="match status" value="1"/>
</dbReference>
<keyword evidence="3" id="KW-1185">Reference proteome</keyword>
<dbReference type="PANTHER" id="PTHR11679">
    <property type="entry name" value="VESICLE PROTEIN SORTING-ASSOCIATED"/>
    <property type="match status" value="1"/>
</dbReference>
<evidence type="ECO:0000256" key="1">
    <source>
        <dbReference type="ARBA" id="ARBA00009884"/>
    </source>
</evidence>